<reference evidence="1" key="1">
    <citation type="submission" date="2022-11" db="EMBL/GenBank/DDBJ databases">
        <authorList>
            <person name="Petersen C."/>
        </authorList>
    </citation>
    <scope>NUCLEOTIDE SEQUENCE</scope>
    <source>
        <strain evidence="1">IBT 19713</strain>
    </source>
</reference>
<proteinExistence type="predicted"/>
<dbReference type="OrthoDB" id="4802432at2759"/>
<comment type="caution">
    <text evidence="1">The sequence shown here is derived from an EMBL/GenBank/DDBJ whole genome shotgun (WGS) entry which is preliminary data.</text>
</comment>
<dbReference type="RefSeq" id="XP_058331153.1">
    <property type="nucleotide sequence ID" value="XM_058475413.1"/>
</dbReference>
<reference evidence="1" key="2">
    <citation type="journal article" date="2023" name="IMA Fungus">
        <title>Comparative genomic study of the Penicillium genus elucidates a diverse pangenome and 15 lateral gene transfer events.</title>
        <authorList>
            <person name="Petersen C."/>
            <person name="Sorensen T."/>
            <person name="Nielsen M.R."/>
            <person name="Sondergaard T.E."/>
            <person name="Sorensen J.L."/>
            <person name="Fitzpatrick D.A."/>
            <person name="Frisvad J.C."/>
            <person name="Nielsen K.L."/>
        </authorList>
    </citation>
    <scope>NUCLEOTIDE SEQUENCE</scope>
    <source>
        <strain evidence="1">IBT 19713</strain>
    </source>
</reference>
<protein>
    <submittedName>
        <fullName evidence="1">Uncharacterized protein</fullName>
    </submittedName>
</protein>
<dbReference type="AlphaFoldDB" id="A0A9W9P0E7"/>
<accession>A0A9W9P0E7</accession>
<name>A0A9W9P0E7_9EURO</name>
<dbReference type="Proteomes" id="UP001150941">
    <property type="component" value="Unassembled WGS sequence"/>
</dbReference>
<dbReference type="GeneID" id="83202716"/>
<gene>
    <name evidence="1" type="ORF">N7468_006117</name>
</gene>
<organism evidence="1 2">
    <name type="scientific">Penicillium chermesinum</name>
    <dbReference type="NCBI Taxonomy" id="63820"/>
    <lineage>
        <taxon>Eukaryota</taxon>
        <taxon>Fungi</taxon>
        <taxon>Dikarya</taxon>
        <taxon>Ascomycota</taxon>
        <taxon>Pezizomycotina</taxon>
        <taxon>Eurotiomycetes</taxon>
        <taxon>Eurotiomycetidae</taxon>
        <taxon>Eurotiales</taxon>
        <taxon>Aspergillaceae</taxon>
        <taxon>Penicillium</taxon>
    </lineage>
</organism>
<sequence>MNPSRLLNVHKILGFTSASPNMRTRRAQIQEIQFKPVLPEYDVALCKEHETAEEQDKNNKAFSQAMRSFLNTLSTWPEHENSQTLFTIDFAQSASDLESLGYLSGSTTSNNMAHMIYRRHLFAGRYAHSYLQIQETPGSFSLAPVISRLCWSIDPMSSYRQVAPAASSKIISRLPCLQSLSLSACDNERKDKALRNLLRDGIRYICSPIIFHLLTCKQNLRLPSLIGRHL</sequence>
<keyword evidence="2" id="KW-1185">Reference proteome</keyword>
<dbReference type="EMBL" id="JAPQKS010000004">
    <property type="protein sequence ID" value="KAJ5233161.1"/>
    <property type="molecule type" value="Genomic_DNA"/>
</dbReference>
<evidence type="ECO:0000313" key="2">
    <source>
        <dbReference type="Proteomes" id="UP001150941"/>
    </source>
</evidence>
<evidence type="ECO:0000313" key="1">
    <source>
        <dbReference type="EMBL" id="KAJ5233161.1"/>
    </source>
</evidence>